<dbReference type="GO" id="GO:0050906">
    <property type="term" value="P:detection of stimulus involved in sensory perception"/>
    <property type="evidence" value="ECO:0007669"/>
    <property type="project" value="UniProtKB-ARBA"/>
</dbReference>
<dbReference type="EMBL" id="JBFDAA010000019">
    <property type="protein sequence ID" value="KAL1115788.1"/>
    <property type="molecule type" value="Genomic_DNA"/>
</dbReference>
<dbReference type="AlphaFoldDB" id="A0ABD0Y9W1"/>
<keyword evidence="8" id="KW-0325">Glycoprotein</keyword>
<dbReference type="Gene3D" id="1.10.287.70">
    <property type="match status" value="1"/>
</dbReference>
<evidence type="ECO:0000256" key="1">
    <source>
        <dbReference type="ARBA" id="ARBA00004651"/>
    </source>
</evidence>
<keyword evidence="4 9" id="KW-0812">Transmembrane</keyword>
<dbReference type="PANTHER" id="PTHR42643">
    <property type="entry name" value="IONOTROPIC RECEPTOR 20A-RELATED"/>
    <property type="match status" value="1"/>
</dbReference>
<feature type="domain" description="Ionotropic glutamate receptor C-terminal" evidence="10">
    <location>
        <begin position="7"/>
        <end position="291"/>
    </location>
</feature>
<evidence type="ECO:0000259" key="10">
    <source>
        <dbReference type="Pfam" id="PF00060"/>
    </source>
</evidence>
<dbReference type="PANTHER" id="PTHR42643:SF24">
    <property type="entry name" value="IONOTROPIC RECEPTOR 60A"/>
    <property type="match status" value="1"/>
</dbReference>
<sequence length="399" mass="45513">MGPFLVDVWLALTLTYLLAMVPIAFSVWHSVRPILDDPAELENMFWYVFGTFTNCFTFTGRNSWTRSGNVATRMFIGCYWVFTIIMTAAYTGSIIAFITLPVFPSVVDTAGQLSEDNYRVITIDSGGWSRLLNESSDPEARALYRADPEAVVQDVSAGLSKMTSGSILQRKYALLAPKDLLEYTVRTQFPTRFTGKRSLFHVGRECFVPLYLGLALLAGSQYEEHFNAAVARALQSGFLENIKKDVQWRVYRSSQGRLLKTTKPLQKMVPEDRRLTLDDVQGTFLVLGAGFAIAWAALIAEIIFDKRSKEYTVRKELKTYWTVGYRKLKTFFLSPIRKPQGESARFEKHDFRSYFGSPVGPELWNELRKMERVMELRTQSENCISDCTFLKNSGQRRSI</sequence>
<feature type="transmembrane region" description="Helical" evidence="9">
    <location>
        <begin position="284"/>
        <end position="304"/>
    </location>
</feature>
<evidence type="ECO:0000256" key="3">
    <source>
        <dbReference type="ARBA" id="ARBA00022475"/>
    </source>
</evidence>
<protein>
    <recommendedName>
        <fullName evidence="10">Ionotropic glutamate receptor C-terminal domain-containing protein</fullName>
    </recommendedName>
</protein>
<evidence type="ECO:0000256" key="8">
    <source>
        <dbReference type="ARBA" id="ARBA00023180"/>
    </source>
</evidence>
<dbReference type="GO" id="GO:0005886">
    <property type="term" value="C:plasma membrane"/>
    <property type="evidence" value="ECO:0007669"/>
    <property type="project" value="UniProtKB-SubCell"/>
</dbReference>
<evidence type="ECO:0000256" key="6">
    <source>
        <dbReference type="ARBA" id="ARBA00023136"/>
    </source>
</evidence>
<feature type="transmembrane region" description="Helical" evidence="9">
    <location>
        <begin position="45"/>
        <end position="64"/>
    </location>
</feature>
<organism evidence="11 12">
    <name type="scientific">Ranatra chinensis</name>
    <dbReference type="NCBI Taxonomy" id="642074"/>
    <lineage>
        <taxon>Eukaryota</taxon>
        <taxon>Metazoa</taxon>
        <taxon>Ecdysozoa</taxon>
        <taxon>Arthropoda</taxon>
        <taxon>Hexapoda</taxon>
        <taxon>Insecta</taxon>
        <taxon>Pterygota</taxon>
        <taxon>Neoptera</taxon>
        <taxon>Paraneoptera</taxon>
        <taxon>Hemiptera</taxon>
        <taxon>Heteroptera</taxon>
        <taxon>Panheteroptera</taxon>
        <taxon>Nepomorpha</taxon>
        <taxon>Nepidae</taxon>
        <taxon>Ranatrinae</taxon>
        <taxon>Ranatra</taxon>
    </lineage>
</organism>
<evidence type="ECO:0000256" key="4">
    <source>
        <dbReference type="ARBA" id="ARBA00022692"/>
    </source>
</evidence>
<evidence type="ECO:0000256" key="7">
    <source>
        <dbReference type="ARBA" id="ARBA00023170"/>
    </source>
</evidence>
<feature type="transmembrane region" description="Helical" evidence="9">
    <location>
        <begin position="7"/>
        <end position="25"/>
    </location>
</feature>
<name>A0ABD0Y9W1_9HEMI</name>
<comment type="caution">
    <text evidence="11">The sequence shown here is derived from an EMBL/GenBank/DDBJ whole genome shotgun (WGS) entry which is preliminary data.</text>
</comment>
<keyword evidence="12" id="KW-1185">Reference proteome</keyword>
<feature type="transmembrane region" description="Helical" evidence="9">
    <location>
        <begin position="76"/>
        <end position="103"/>
    </location>
</feature>
<accession>A0ABD0Y9W1</accession>
<evidence type="ECO:0000256" key="9">
    <source>
        <dbReference type="SAM" id="Phobius"/>
    </source>
</evidence>
<comment type="similarity">
    <text evidence="2">Belongs to the glutamate-gated ion channel (TC 1.A.10.1) family.</text>
</comment>
<keyword evidence="5 9" id="KW-1133">Transmembrane helix</keyword>
<proteinExistence type="inferred from homology"/>
<keyword evidence="6 9" id="KW-0472">Membrane</keyword>
<evidence type="ECO:0000313" key="11">
    <source>
        <dbReference type="EMBL" id="KAL1115788.1"/>
    </source>
</evidence>
<keyword evidence="7" id="KW-0675">Receptor</keyword>
<evidence type="ECO:0000256" key="5">
    <source>
        <dbReference type="ARBA" id="ARBA00022989"/>
    </source>
</evidence>
<gene>
    <name evidence="11" type="ORF">AAG570_006078</name>
</gene>
<keyword evidence="3" id="KW-1003">Cell membrane</keyword>
<dbReference type="Proteomes" id="UP001558652">
    <property type="component" value="Unassembled WGS sequence"/>
</dbReference>
<dbReference type="InterPro" id="IPR052192">
    <property type="entry name" value="Insect_Ionotropic_Sensory_Rcpt"/>
</dbReference>
<dbReference type="Pfam" id="PF00060">
    <property type="entry name" value="Lig_chan"/>
    <property type="match status" value="1"/>
</dbReference>
<evidence type="ECO:0000256" key="2">
    <source>
        <dbReference type="ARBA" id="ARBA00008685"/>
    </source>
</evidence>
<dbReference type="InterPro" id="IPR001320">
    <property type="entry name" value="Iontro_rcpt_C"/>
</dbReference>
<evidence type="ECO:0000313" key="12">
    <source>
        <dbReference type="Proteomes" id="UP001558652"/>
    </source>
</evidence>
<comment type="subcellular location">
    <subcellularLocation>
        <location evidence="1">Cell membrane</location>
        <topology evidence="1">Multi-pass membrane protein</topology>
    </subcellularLocation>
</comment>
<reference evidence="11 12" key="1">
    <citation type="submission" date="2024-07" db="EMBL/GenBank/DDBJ databases">
        <title>Chromosome-level genome assembly of the water stick insect Ranatra chinensis (Heteroptera: Nepidae).</title>
        <authorList>
            <person name="Liu X."/>
        </authorList>
    </citation>
    <scope>NUCLEOTIDE SEQUENCE [LARGE SCALE GENOMIC DNA]</scope>
    <source>
        <strain evidence="11">Cailab_2021Rc</strain>
        <tissue evidence="11">Muscle</tissue>
    </source>
</reference>